<evidence type="ECO:0000256" key="2">
    <source>
        <dbReference type="ARBA" id="ARBA00022679"/>
    </source>
</evidence>
<dbReference type="Proteomes" id="UP001564408">
    <property type="component" value="Unassembled WGS sequence"/>
</dbReference>
<evidence type="ECO:0000256" key="4">
    <source>
        <dbReference type="SAM" id="MobiDB-lite"/>
    </source>
</evidence>
<comment type="caution">
    <text evidence="6">The sequence shown here is derived from an EMBL/GenBank/DDBJ whole genome shotgun (WGS) entry which is preliminary data.</text>
</comment>
<dbReference type="EMBL" id="JBDKXB010000026">
    <property type="protein sequence ID" value="MEY6433703.1"/>
    <property type="molecule type" value="Genomic_DNA"/>
</dbReference>
<proteinExistence type="predicted"/>
<feature type="domain" description="Methyltransferase small" evidence="5">
    <location>
        <begin position="25"/>
        <end position="189"/>
    </location>
</feature>
<name>A0ABV4BJM9_9GAMM</name>
<keyword evidence="1 6" id="KW-0489">Methyltransferase</keyword>
<keyword evidence="2" id="KW-0808">Transferase</keyword>
<dbReference type="CDD" id="cd02440">
    <property type="entry name" value="AdoMet_MTases"/>
    <property type="match status" value="1"/>
</dbReference>
<reference evidence="6 7" key="1">
    <citation type="submission" date="2024-05" db="EMBL/GenBank/DDBJ databases">
        <title>Genome Sequence and Characterization of the New Strain Purple Sulfur Bacterium of Genus Thioalkalicoccus.</title>
        <authorList>
            <person name="Bryantseva I.A."/>
            <person name="Kyndt J.A."/>
            <person name="Imhoff J.F."/>
        </authorList>
    </citation>
    <scope>NUCLEOTIDE SEQUENCE [LARGE SCALE GENOMIC DNA]</scope>
    <source>
        <strain evidence="6 7">Um2</strain>
    </source>
</reference>
<keyword evidence="7" id="KW-1185">Reference proteome</keyword>
<dbReference type="GO" id="GO:0032259">
    <property type="term" value="P:methylation"/>
    <property type="evidence" value="ECO:0007669"/>
    <property type="project" value="UniProtKB-KW"/>
</dbReference>
<dbReference type="InterPro" id="IPR046977">
    <property type="entry name" value="RsmC/RlmG"/>
</dbReference>
<dbReference type="RefSeq" id="WP_369668090.1">
    <property type="nucleotide sequence ID" value="NZ_JBDKXB010000026.1"/>
</dbReference>
<feature type="compositionally biased region" description="Basic and acidic residues" evidence="4">
    <location>
        <begin position="197"/>
        <end position="213"/>
    </location>
</feature>
<dbReference type="Gene3D" id="3.40.50.150">
    <property type="entry name" value="Vaccinia Virus protein VP39"/>
    <property type="match status" value="1"/>
</dbReference>
<dbReference type="PANTHER" id="PTHR47816">
    <property type="entry name" value="RIBOSOMAL RNA SMALL SUBUNIT METHYLTRANSFERASE C"/>
    <property type="match status" value="1"/>
</dbReference>
<dbReference type="InterPro" id="IPR007848">
    <property type="entry name" value="Small_mtfrase_dom"/>
</dbReference>
<sequence length="213" mass="23915">MLSKDQLARLRRDIVFTAELGGRVLTLHSTWGLFSPREIDEGTRLLLARISVRPDDECLDLGCGYGALGLALAVGAPAGRVLMVDKDFVAVEYARANAARNGLNHIEVQLSNGFDQIEPRRRFDLIVSNVPAKVGKELLALLLHDAHTRLRPDGRLYLVTINGLRQYMKRNLLEVFGNYEKLKQGPHYTAALARRLPQPDRRTSEAAEHRRLN</sequence>
<organism evidence="6 7">
    <name type="scientific">Thioalkalicoccus limnaeus</name>
    <dbReference type="NCBI Taxonomy" id="120681"/>
    <lineage>
        <taxon>Bacteria</taxon>
        <taxon>Pseudomonadati</taxon>
        <taxon>Pseudomonadota</taxon>
        <taxon>Gammaproteobacteria</taxon>
        <taxon>Chromatiales</taxon>
        <taxon>Chromatiaceae</taxon>
        <taxon>Thioalkalicoccus</taxon>
    </lineage>
</organism>
<evidence type="ECO:0000259" key="5">
    <source>
        <dbReference type="Pfam" id="PF05175"/>
    </source>
</evidence>
<accession>A0ABV4BJM9</accession>
<keyword evidence="3" id="KW-0949">S-adenosyl-L-methionine</keyword>
<dbReference type="GO" id="GO:0008168">
    <property type="term" value="F:methyltransferase activity"/>
    <property type="evidence" value="ECO:0007669"/>
    <property type="project" value="UniProtKB-KW"/>
</dbReference>
<evidence type="ECO:0000256" key="3">
    <source>
        <dbReference type="ARBA" id="ARBA00022691"/>
    </source>
</evidence>
<dbReference type="InterPro" id="IPR029063">
    <property type="entry name" value="SAM-dependent_MTases_sf"/>
</dbReference>
<gene>
    <name evidence="6" type="ORF">ABC977_14960</name>
</gene>
<protein>
    <submittedName>
        <fullName evidence="6">Methyltransferase</fullName>
    </submittedName>
</protein>
<evidence type="ECO:0000256" key="1">
    <source>
        <dbReference type="ARBA" id="ARBA00022603"/>
    </source>
</evidence>
<dbReference type="SUPFAM" id="SSF53335">
    <property type="entry name" value="S-adenosyl-L-methionine-dependent methyltransferases"/>
    <property type="match status" value="1"/>
</dbReference>
<dbReference type="Pfam" id="PF05175">
    <property type="entry name" value="MTS"/>
    <property type="match status" value="1"/>
</dbReference>
<feature type="region of interest" description="Disordered" evidence="4">
    <location>
        <begin position="193"/>
        <end position="213"/>
    </location>
</feature>
<evidence type="ECO:0000313" key="6">
    <source>
        <dbReference type="EMBL" id="MEY6433703.1"/>
    </source>
</evidence>
<evidence type="ECO:0000313" key="7">
    <source>
        <dbReference type="Proteomes" id="UP001564408"/>
    </source>
</evidence>
<dbReference type="PANTHER" id="PTHR47816:SF4">
    <property type="entry name" value="RIBOSOMAL RNA SMALL SUBUNIT METHYLTRANSFERASE C"/>
    <property type="match status" value="1"/>
</dbReference>